<gene>
    <name evidence="2" type="ORF">AVDCRST_MAG80-1641</name>
</gene>
<protein>
    <submittedName>
        <fullName evidence="2">Uncharacterized protein</fullName>
    </submittedName>
</protein>
<feature type="compositionally biased region" description="Basic and acidic residues" evidence="1">
    <location>
        <begin position="52"/>
        <end position="63"/>
    </location>
</feature>
<evidence type="ECO:0000256" key="1">
    <source>
        <dbReference type="SAM" id="MobiDB-lite"/>
    </source>
</evidence>
<feature type="non-terminal residue" evidence="2">
    <location>
        <position position="109"/>
    </location>
</feature>
<name>A0A6J4QGR9_9ACTN</name>
<sequence length="109" mass="11763">GSERADHGHQRRALQPYQRPLPCPAGGRHLQRVRPRRRGGRGRASRHVLPRGRGDAHATRRQGEGFAGHHGRWGHAGASAGGRRGGHLARGHLGGRPARGNRRGSAGRL</sequence>
<evidence type="ECO:0000313" key="2">
    <source>
        <dbReference type="EMBL" id="CAA9444550.1"/>
    </source>
</evidence>
<dbReference type="AlphaFoldDB" id="A0A6J4QGR9"/>
<dbReference type="EMBL" id="CADCVC010000140">
    <property type="protein sequence ID" value="CAA9444550.1"/>
    <property type="molecule type" value="Genomic_DNA"/>
</dbReference>
<reference evidence="2" key="1">
    <citation type="submission" date="2020-02" db="EMBL/GenBank/DDBJ databases">
        <authorList>
            <person name="Meier V. D."/>
        </authorList>
    </citation>
    <scope>NUCLEOTIDE SEQUENCE</scope>
    <source>
        <strain evidence="2">AVDCRST_MAG80</strain>
    </source>
</reference>
<organism evidence="2">
    <name type="scientific">uncultured Rubrobacteraceae bacterium</name>
    <dbReference type="NCBI Taxonomy" id="349277"/>
    <lineage>
        <taxon>Bacteria</taxon>
        <taxon>Bacillati</taxon>
        <taxon>Actinomycetota</taxon>
        <taxon>Rubrobacteria</taxon>
        <taxon>Rubrobacterales</taxon>
        <taxon>Rubrobacteraceae</taxon>
        <taxon>environmental samples</taxon>
    </lineage>
</organism>
<feature type="non-terminal residue" evidence="2">
    <location>
        <position position="1"/>
    </location>
</feature>
<feature type="region of interest" description="Disordered" evidence="1">
    <location>
        <begin position="1"/>
        <end position="109"/>
    </location>
</feature>
<feature type="compositionally biased region" description="Basic residues" evidence="1">
    <location>
        <begin position="29"/>
        <end position="50"/>
    </location>
</feature>
<accession>A0A6J4QGR9</accession>
<proteinExistence type="predicted"/>